<comment type="similarity">
    <text evidence="2">Belongs to the uricase family.</text>
</comment>
<comment type="caution">
    <text evidence="7">The sequence shown here is derived from an EMBL/GenBank/DDBJ whole genome shotgun (WGS) entry which is preliminary data.</text>
</comment>
<dbReference type="Proteomes" id="UP000193498">
    <property type="component" value="Unassembled WGS sequence"/>
</dbReference>
<proteinExistence type="inferred from homology"/>
<dbReference type="InterPro" id="IPR002042">
    <property type="entry name" value="Uricase"/>
</dbReference>
<dbReference type="GO" id="GO:0019628">
    <property type="term" value="P:urate catabolic process"/>
    <property type="evidence" value="ECO:0007669"/>
    <property type="project" value="UniProtKB-UniPathway"/>
</dbReference>
<evidence type="ECO:0000256" key="4">
    <source>
        <dbReference type="ARBA" id="ARBA00022631"/>
    </source>
</evidence>
<comment type="pathway">
    <text evidence="1">Purine metabolism; urate degradation; (S)-allantoin from urate: step 1/3.</text>
</comment>
<evidence type="ECO:0000256" key="5">
    <source>
        <dbReference type="ARBA" id="ARBA00023002"/>
    </source>
</evidence>
<dbReference type="UniPathway" id="UPA00394">
    <property type="reaction ID" value="UER00650"/>
</dbReference>
<dbReference type="STRING" id="1314790.A0A1Y1Y4C8"/>
<dbReference type="PANTHER" id="PTHR42874:SF1">
    <property type="entry name" value="URICASE"/>
    <property type="match status" value="1"/>
</dbReference>
<evidence type="ECO:0000256" key="1">
    <source>
        <dbReference type="ARBA" id="ARBA00004831"/>
    </source>
</evidence>
<dbReference type="PANTHER" id="PTHR42874">
    <property type="entry name" value="URICASE"/>
    <property type="match status" value="1"/>
</dbReference>
<name>A0A1Y1Y4C8_9FUNG</name>
<dbReference type="InParanoid" id="A0A1Y1Y4C8"/>
<dbReference type="SUPFAM" id="SSF55620">
    <property type="entry name" value="Tetrahydrobiopterin biosynthesis enzymes-like"/>
    <property type="match status" value="1"/>
</dbReference>
<evidence type="ECO:0000256" key="3">
    <source>
        <dbReference type="ARBA" id="ARBA00012598"/>
    </source>
</evidence>
<dbReference type="GO" id="GO:0005777">
    <property type="term" value="C:peroxisome"/>
    <property type="evidence" value="ECO:0007669"/>
    <property type="project" value="TreeGrafter"/>
</dbReference>
<dbReference type="GO" id="GO:0006145">
    <property type="term" value="P:purine nucleobase catabolic process"/>
    <property type="evidence" value="ECO:0007669"/>
    <property type="project" value="TreeGrafter"/>
</dbReference>
<dbReference type="EMBL" id="MCFE01000258">
    <property type="protein sequence ID" value="ORX92819.1"/>
    <property type="molecule type" value="Genomic_DNA"/>
</dbReference>
<dbReference type="EC" id="1.7.3.3" evidence="3"/>
<gene>
    <name evidence="7" type="ORF">K493DRAFT_354053</name>
</gene>
<evidence type="ECO:0000256" key="6">
    <source>
        <dbReference type="ARBA" id="ARBA00031317"/>
    </source>
</evidence>
<dbReference type="AlphaFoldDB" id="A0A1Y1Y4C8"/>
<evidence type="ECO:0000313" key="8">
    <source>
        <dbReference type="Proteomes" id="UP000193498"/>
    </source>
</evidence>
<keyword evidence="8" id="KW-1185">Reference proteome</keyword>
<dbReference type="GO" id="GO:0004846">
    <property type="term" value="F:urate oxidase activity"/>
    <property type="evidence" value="ECO:0007669"/>
    <property type="project" value="UniProtKB-EC"/>
</dbReference>
<keyword evidence="5" id="KW-0560">Oxidoreductase</keyword>
<keyword evidence="4" id="KW-0659">Purine metabolism</keyword>
<dbReference type="OrthoDB" id="9992118at2759"/>
<protein>
    <recommendedName>
        <fullName evidence="3">factor independent urate hydroxylase</fullName>
        <ecNumber evidence="3">1.7.3.3</ecNumber>
    </recommendedName>
    <alternativeName>
        <fullName evidence="6">Urate oxidase</fullName>
    </alternativeName>
</protein>
<evidence type="ECO:0000313" key="7">
    <source>
        <dbReference type="EMBL" id="ORX92819.1"/>
    </source>
</evidence>
<dbReference type="Pfam" id="PF01014">
    <property type="entry name" value="Uricase"/>
    <property type="match status" value="1"/>
</dbReference>
<evidence type="ECO:0000256" key="2">
    <source>
        <dbReference type="ARBA" id="ARBA00009760"/>
    </source>
</evidence>
<organism evidence="7 8">
    <name type="scientific">Basidiobolus meristosporus CBS 931.73</name>
    <dbReference type="NCBI Taxonomy" id="1314790"/>
    <lineage>
        <taxon>Eukaryota</taxon>
        <taxon>Fungi</taxon>
        <taxon>Fungi incertae sedis</taxon>
        <taxon>Zoopagomycota</taxon>
        <taxon>Entomophthoromycotina</taxon>
        <taxon>Basidiobolomycetes</taxon>
        <taxon>Basidiobolales</taxon>
        <taxon>Basidiobolaceae</taxon>
        <taxon>Basidiobolus</taxon>
    </lineage>
</organism>
<reference evidence="7 8" key="1">
    <citation type="submission" date="2016-07" db="EMBL/GenBank/DDBJ databases">
        <title>Pervasive Adenine N6-methylation of Active Genes in Fungi.</title>
        <authorList>
            <consortium name="DOE Joint Genome Institute"/>
            <person name="Mondo S.J."/>
            <person name="Dannebaum R.O."/>
            <person name="Kuo R.C."/>
            <person name="Labutti K."/>
            <person name="Haridas S."/>
            <person name="Kuo A."/>
            <person name="Salamov A."/>
            <person name="Ahrendt S.R."/>
            <person name="Lipzen A."/>
            <person name="Sullivan W."/>
            <person name="Andreopoulos W.B."/>
            <person name="Clum A."/>
            <person name="Lindquist E."/>
            <person name="Daum C."/>
            <person name="Ramamoorthy G.K."/>
            <person name="Gryganskyi A."/>
            <person name="Culley D."/>
            <person name="Magnuson J.K."/>
            <person name="James T.Y."/>
            <person name="O'Malley M.A."/>
            <person name="Stajich J.E."/>
            <person name="Spatafora J.W."/>
            <person name="Visel A."/>
            <person name="Grigoriev I.V."/>
        </authorList>
    </citation>
    <scope>NUCLEOTIDE SEQUENCE [LARGE SCALE GENOMIC DNA]</scope>
    <source>
        <strain evidence="7 8">CBS 931.73</strain>
    </source>
</reference>
<accession>A0A1Y1Y4C8</accession>
<sequence>MRDSHLHTTGLITITEERVVVELAIDVNTGPAVLDELDIYIINRYPHINEVLTNLGKTCNVVAKKSNYVRTINAIPTNSVSTLINVNGEPRPYAFYRDVSGTRETWIMVAADSVRIGSGLEDLEFKTTGSSFTNFHLCENTALQDTDDHIFSATVKAHYNIDTSIGVENIPFDRIFKGIRKSTLDVFAQDGSAPALVDLEALL</sequence>
<dbReference type="Gene3D" id="3.10.270.10">
    <property type="entry name" value="Urate Oxidase"/>
    <property type="match status" value="1"/>
</dbReference>